<evidence type="ECO:0000313" key="12">
    <source>
        <dbReference type="Proteomes" id="UP000250140"/>
    </source>
</evidence>
<proteinExistence type="predicted"/>
<feature type="compositionally biased region" description="Polar residues" evidence="9">
    <location>
        <begin position="18"/>
        <end position="37"/>
    </location>
</feature>
<feature type="compositionally biased region" description="Basic and acidic residues" evidence="9">
    <location>
        <begin position="68"/>
        <end position="80"/>
    </location>
</feature>
<comment type="catalytic activity">
    <reaction evidence="8">
        <text>guanosine(9) in tRNA + S-adenosyl-L-methionine = N(1)-methylguanosine(9) in tRNA + S-adenosyl-L-homocysteine + H(+)</text>
        <dbReference type="Rhea" id="RHEA:43156"/>
        <dbReference type="Rhea" id="RHEA-COMP:10367"/>
        <dbReference type="Rhea" id="RHEA-COMP:10368"/>
        <dbReference type="ChEBI" id="CHEBI:15378"/>
        <dbReference type="ChEBI" id="CHEBI:57856"/>
        <dbReference type="ChEBI" id="CHEBI:59789"/>
        <dbReference type="ChEBI" id="CHEBI:73542"/>
        <dbReference type="ChEBI" id="CHEBI:74269"/>
        <dbReference type="EC" id="2.1.1.221"/>
    </reaction>
</comment>
<sequence length="348" mass="39433">MEAEERPAKIQKVEHSSSKSQLGDNTARNGGHRQTGQPEPKLQVNSPAASAPDPSVPLSKSRLKKIRRQQEWEAGREDRKARRKEKIKAGKERKKAEYQENLSLENDEIPIDQQNPDQKPKKTRTIPAIQLPISIIFDCDFDDLMRENEMKSLAAQLTRCYSDNRNAYLRAHLAVASFGGKLKERFDNVLAKHYESWKGIRFFTEDFVEVAEKAKEWMSKEGGGRLTGILEERNGSQPIDNNTEPNGEVVYLSSESDVILEELKPYGTYIIGGLVDKNRHKGICYKRATGRGVKTAKLPIGEFLEMNSRSVLATNHVSEIMLKWLELGDWGEAFMQVIPKRKGGKLRG</sequence>
<dbReference type="OrthoDB" id="278300at2759"/>
<dbReference type="Gene3D" id="3.40.1280.30">
    <property type="match status" value="1"/>
</dbReference>
<name>A0A8E2F0P5_9PEZI</name>
<organism evidence="11 12">
    <name type="scientific">Glonium stellatum</name>
    <dbReference type="NCBI Taxonomy" id="574774"/>
    <lineage>
        <taxon>Eukaryota</taxon>
        <taxon>Fungi</taxon>
        <taxon>Dikarya</taxon>
        <taxon>Ascomycota</taxon>
        <taxon>Pezizomycotina</taxon>
        <taxon>Dothideomycetes</taxon>
        <taxon>Pleosporomycetidae</taxon>
        <taxon>Gloniales</taxon>
        <taxon>Gloniaceae</taxon>
        <taxon>Glonium</taxon>
    </lineage>
</organism>
<accession>A0A8E2F0P5</accession>
<keyword evidence="3" id="KW-0489">Methyltransferase</keyword>
<evidence type="ECO:0000256" key="6">
    <source>
        <dbReference type="ARBA" id="ARBA00031792"/>
    </source>
</evidence>
<evidence type="ECO:0000256" key="1">
    <source>
        <dbReference type="ARBA" id="ARBA00012797"/>
    </source>
</evidence>
<dbReference type="InterPro" id="IPR028564">
    <property type="entry name" value="MT_TRM10-typ"/>
</dbReference>
<protein>
    <recommendedName>
        <fullName evidence="2">tRNA (guanine(9)-N1)-methyltransferase</fullName>
        <ecNumber evidence="1">2.1.1.221</ecNumber>
    </recommendedName>
    <alternativeName>
        <fullName evidence="7">tRNA methyltransferase 10</fullName>
    </alternativeName>
    <alternativeName>
        <fullName evidence="6">tRNA(m1G9)-methyltransferase</fullName>
    </alternativeName>
</protein>
<dbReference type="GO" id="GO:0000049">
    <property type="term" value="F:tRNA binding"/>
    <property type="evidence" value="ECO:0007669"/>
    <property type="project" value="TreeGrafter"/>
</dbReference>
<gene>
    <name evidence="11" type="ORF">AOQ84DRAFT_255450</name>
</gene>
<reference evidence="11 12" key="1">
    <citation type="journal article" date="2016" name="Nat. Commun.">
        <title>Ectomycorrhizal ecology is imprinted in the genome of the dominant symbiotic fungus Cenococcum geophilum.</title>
        <authorList>
            <consortium name="DOE Joint Genome Institute"/>
            <person name="Peter M."/>
            <person name="Kohler A."/>
            <person name="Ohm R.A."/>
            <person name="Kuo A."/>
            <person name="Krutzmann J."/>
            <person name="Morin E."/>
            <person name="Arend M."/>
            <person name="Barry K.W."/>
            <person name="Binder M."/>
            <person name="Choi C."/>
            <person name="Clum A."/>
            <person name="Copeland A."/>
            <person name="Grisel N."/>
            <person name="Haridas S."/>
            <person name="Kipfer T."/>
            <person name="LaButti K."/>
            <person name="Lindquist E."/>
            <person name="Lipzen A."/>
            <person name="Maire R."/>
            <person name="Meier B."/>
            <person name="Mihaltcheva S."/>
            <person name="Molinier V."/>
            <person name="Murat C."/>
            <person name="Poggeler S."/>
            <person name="Quandt C.A."/>
            <person name="Sperisen C."/>
            <person name="Tritt A."/>
            <person name="Tisserant E."/>
            <person name="Crous P.W."/>
            <person name="Henrissat B."/>
            <person name="Nehls U."/>
            <person name="Egli S."/>
            <person name="Spatafora J.W."/>
            <person name="Grigoriev I.V."/>
            <person name="Martin F.M."/>
        </authorList>
    </citation>
    <scope>NUCLEOTIDE SEQUENCE [LARGE SCALE GENOMIC DNA]</scope>
    <source>
        <strain evidence="11 12">CBS 207.34</strain>
    </source>
</reference>
<feature type="domain" description="SAM-dependent MTase TRM10-type" evidence="10">
    <location>
        <begin position="121"/>
        <end position="345"/>
    </location>
</feature>
<dbReference type="CDD" id="cd18089">
    <property type="entry name" value="SPOUT_Trm10-like"/>
    <property type="match status" value="1"/>
</dbReference>
<evidence type="ECO:0000256" key="7">
    <source>
        <dbReference type="ARBA" id="ARBA00032166"/>
    </source>
</evidence>
<dbReference type="Proteomes" id="UP000250140">
    <property type="component" value="Unassembled WGS sequence"/>
</dbReference>
<evidence type="ECO:0000256" key="3">
    <source>
        <dbReference type="ARBA" id="ARBA00022603"/>
    </source>
</evidence>
<feature type="compositionally biased region" description="Basic and acidic residues" evidence="9">
    <location>
        <begin position="1"/>
        <end position="17"/>
    </location>
</feature>
<dbReference type="PANTHER" id="PTHR13563:SF13">
    <property type="entry name" value="TRNA METHYLTRANSFERASE 10 HOMOLOG A"/>
    <property type="match status" value="1"/>
</dbReference>
<keyword evidence="5" id="KW-0949">S-adenosyl-L-methionine</keyword>
<feature type="non-terminal residue" evidence="11">
    <location>
        <position position="1"/>
    </location>
</feature>
<dbReference type="InterPro" id="IPR007356">
    <property type="entry name" value="tRNA_m1G_MeTrfase_euk"/>
</dbReference>
<evidence type="ECO:0000259" key="10">
    <source>
        <dbReference type="PROSITE" id="PS51675"/>
    </source>
</evidence>
<keyword evidence="4" id="KW-0808">Transferase</keyword>
<dbReference type="AlphaFoldDB" id="A0A8E2F0P5"/>
<feature type="region of interest" description="Disordered" evidence="9">
    <location>
        <begin position="1"/>
        <end position="123"/>
    </location>
</feature>
<dbReference type="GO" id="GO:0052905">
    <property type="term" value="F:tRNA (guanosine(9)-N1)-methyltransferase activity"/>
    <property type="evidence" value="ECO:0007669"/>
    <property type="project" value="UniProtKB-EC"/>
</dbReference>
<evidence type="ECO:0000256" key="9">
    <source>
        <dbReference type="SAM" id="MobiDB-lite"/>
    </source>
</evidence>
<dbReference type="EMBL" id="KV749661">
    <property type="protein sequence ID" value="OCL08412.1"/>
    <property type="molecule type" value="Genomic_DNA"/>
</dbReference>
<dbReference type="PROSITE" id="PS51675">
    <property type="entry name" value="SAM_MT_TRM10"/>
    <property type="match status" value="1"/>
</dbReference>
<dbReference type="EC" id="2.1.1.221" evidence="1"/>
<evidence type="ECO:0000313" key="11">
    <source>
        <dbReference type="EMBL" id="OCL08412.1"/>
    </source>
</evidence>
<evidence type="ECO:0000256" key="8">
    <source>
        <dbReference type="ARBA" id="ARBA00048434"/>
    </source>
</evidence>
<evidence type="ECO:0000256" key="2">
    <source>
        <dbReference type="ARBA" id="ARBA00020451"/>
    </source>
</evidence>
<dbReference type="InterPro" id="IPR038459">
    <property type="entry name" value="MT_TRM10-typ_sf"/>
</dbReference>
<dbReference type="GO" id="GO:0005634">
    <property type="term" value="C:nucleus"/>
    <property type="evidence" value="ECO:0007669"/>
    <property type="project" value="TreeGrafter"/>
</dbReference>
<keyword evidence="12" id="KW-1185">Reference proteome</keyword>
<evidence type="ECO:0000256" key="4">
    <source>
        <dbReference type="ARBA" id="ARBA00022679"/>
    </source>
</evidence>
<evidence type="ECO:0000256" key="5">
    <source>
        <dbReference type="ARBA" id="ARBA00022691"/>
    </source>
</evidence>
<dbReference type="GO" id="GO:0002939">
    <property type="term" value="P:tRNA N1-guanine methylation"/>
    <property type="evidence" value="ECO:0007669"/>
    <property type="project" value="TreeGrafter"/>
</dbReference>
<feature type="compositionally biased region" description="Basic and acidic residues" evidence="9">
    <location>
        <begin position="87"/>
        <end position="98"/>
    </location>
</feature>
<dbReference type="PANTHER" id="PTHR13563">
    <property type="entry name" value="TRNA (GUANINE-9-) METHYLTRANSFERASE"/>
    <property type="match status" value="1"/>
</dbReference>